<dbReference type="InterPro" id="IPR046368">
    <property type="entry name" value="Tag1"/>
</dbReference>
<protein>
    <submittedName>
        <fullName evidence="1">Uncharacterized protein</fullName>
    </submittedName>
</protein>
<dbReference type="PANTHER" id="PTHR35895">
    <property type="entry name" value="CHROMOSOME 16, WHOLE GENOME SHOTGUN SEQUENCE"/>
    <property type="match status" value="1"/>
</dbReference>
<evidence type="ECO:0000313" key="1">
    <source>
        <dbReference type="EMBL" id="KAG5934120.1"/>
    </source>
</evidence>
<comment type="caution">
    <text evidence="1">The sequence shown here is derived from an EMBL/GenBank/DDBJ whole genome shotgun (WGS) entry which is preliminary data.</text>
</comment>
<gene>
    <name evidence="1" type="ORF">E4U60_004059</name>
</gene>
<dbReference type="InterPro" id="IPR022185">
    <property type="entry name" value="DUF3712"/>
</dbReference>
<dbReference type="PANTHER" id="PTHR35895:SF2">
    <property type="match status" value="1"/>
</dbReference>
<dbReference type="OrthoDB" id="10039566at2759"/>
<evidence type="ECO:0000313" key="2">
    <source>
        <dbReference type="Proteomes" id="UP000706124"/>
    </source>
</evidence>
<dbReference type="GO" id="GO:0000329">
    <property type="term" value="C:fungal-type vacuole membrane"/>
    <property type="evidence" value="ECO:0007669"/>
    <property type="project" value="InterPro"/>
</dbReference>
<dbReference type="Pfam" id="PF12505">
    <property type="entry name" value="DUF3712"/>
    <property type="match status" value="1"/>
</dbReference>
<dbReference type="AlphaFoldDB" id="A0A9P7M948"/>
<name>A0A9P7M948_9HYPO</name>
<reference evidence="1 2" key="1">
    <citation type="journal article" date="2020" name="bioRxiv">
        <title>Whole genome comparisons of ergot fungi reveals the divergence and evolution of species within the genus Claviceps are the result of varying mechanisms driving genome evolution and host range expansion.</title>
        <authorList>
            <person name="Wyka S.A."/>
            <person name="Mondo S.J."/>
            <person name="Liu M."/>
            <person name="Dettman J."/>
            <person name="Nalam V."/>
            <person name="Broders K.D."/>
        </authorList>
    </citation>
    <scope>NUCLEOTIDE SEQUENCE [LARGE SCALE GENOMIC DNA]</scope>
    <source>
        <strain evidence="1 2">CCC 1485</strain>
    </source>
</reference>
<dbReference type="EMBL" id="SRPO01000328">
    <property type="protein sequence ID" value="KAG5934120.1"/>
    <property type="molecule type" value="Genomic_DNA"/>
</dbReference>
<keyword evidence="2" id="KW-1185">Reference proteome</keyword>
<dbReference type="Proteomes" id="UP000706124">
    <property type="component" value="Unassembled WGS sequence"/>
</dbReference>
<sequence length="351" mass="37921">MNSQNLPMEGGSLECISATQFKLAINTTLDAPLLPARLSEFSVDLYNKETTPFSPFTNLTIFGQKINGNTKLIIPSQLVTIKNEAELDRWFDQVFDSETVDLSITGRPTVHLGELSSTPNLDKTTSMPGLNRFSGFSIIDLKVVFPPDSNGNNIKGTINIPNAGALTLNFGNITFDIYSGSTKIGYITTYEVLLNRGNNTLNWDGSLDLPTVAKNIGPILASQKDALKRGQVEFNVIGTKVMVNGERIPYIEQVIGRKPLVSAMPVIALVSDVLGGFLGAGGGASIADAVGDVVGNNTFLQNVINNFNKTQTAKKSTKPTSLTKRAPNPKDALMWNMLKLGLRMKLNQASI</sequence>
<proteinExistence type="predicted"/>
<accession>A0A9P7M948</accession>
<organism evidence="1 2">
    <name type="scientific">Claviceps pazoutovae</name>
    <dbReference type="NCBI Taxonomy" id="1649127"/>
    <lineage>
        <taxon>Eukaryota</taxon>
        <taxon>Fungi</taxon>
        <taxon>Dikarya</taxon>
        <taxon>Ascomycota</taxon>
        <taxon>Pezizomycotina</taxon>
        <taxon>Sordariomycetes</taxon>
        <taxon>Hypocreomycetidae</taxon>
        <taxon>Hypocreales</taxon>
        <taxon>Clavicipitaceae</taxon>
        <taxon>Claviceps</taxon>
    </lineage>
</organism>